<feature type="region of interest" description="Disordered" evidence="1">
    <location>
        <begin position="1"/>
        <end position="25"/>
    </location>
</feature>
<reference evidence="2" key="1">
    <citation type="submission" date="2021-07" db="EMBL/GenBank/DDBJ databases">
        <title>Genome Resource of American Ginseng Black Spot Pathogen Alternaria panax.</title>
        <authorList>
            <person name="Qiu C."/>
            <person name="Wang W."/>
            <person name="Liu Z."/>
        </authorList>
    </citation>
    <scope>NUCLEOTIDE SEQUENCE</scope>
    <source>
        <strain evidence="2">BNCC115425</strain>
    </source>
</reference>
<feature type="compositionally biased region" description="Basic residues" evidence="1">
    <location>
        <begin position="13"/>
        <end position="23"/>
    </location>
</feature>
<evidence type="ECO:0000256" key="1">
    <source>
        <dbReference type="SAM" id="MobiDB-lite"/>
    </source>
</evidence>
<protein>
    <recommendedName>
        <fullName evidence="4">BTB domain-containing protein</fullName>
    </recommendedName>
</protein>
<dbReference type="AlphaFoldDB" id="A0AAD4IAA0"/>
<proteinExistence type="predicted"/>
<comment type="caution">
    <text evidence="2">The sequence shown here is derived from an EMBL/GenBank/DDBJ whole genome shotgun (WGS) entry which is preliminary data.</text>
</comment>
<evidence type="ECO:0008006" key="4">
    <source>
        <dbReference type="Google" id="ProtNLM"/>
    </source>
</evidence>
<organism evidence="2 3">
    <name type="scientific">Alternaria panax</name>
    <dbReference type="NCBI Taxonomy" id="48097"/>
    <lineage>
        <taxon>Eukaryota</taxon>
        <taxon>Fungi</taxon>
        <taxon>Dikarya</taxon>
        <taxon>Ascomycota</taxon>
        <taxon>Pezizomycotina</taxon>
        <taxon>Dothideomycetes</taxon>
        <taxon>Pleosporomycetidae</taxon>
        <taxon>Pleosporales</taxon>
        <taxon>Pleosporineae</taxon>
        <taxon>Pleosporaceae</taxon>
        <taxon>Alternaria</taxon>
        <taxon>Alternaria sect. Panax</taxon>
    </lineage>
</organism>
<evidence type="ECO:0000313" key="3">
    <source>
        <dbReference type="Proteomes" id="UP001199106"/>
    </source>
</evidence>
<keyword evidence="3" id="KW-1185">Reference proteome</keyword>
<evidence type="ECO:0000313" key="2">
    <source>
        <dbReference type="EMBL" id="KAG9190940.1"/>
    </source>
</evidence>
<gene>
    <name evidence="2" type="ORF">G6011_09028</name>
</gene>
<dbReference type="EMBL" id="JAANER010000004">
    <property type="protein sequence ID" value="KAG9190940.1"/>
    <property type="molecule type" value="Genomic_DNA"/>
</dbReference>
<dbReference type="Proteomes" id="UP001199106">
    <property type="component" value="Unassembled WGS sequence"/>
</dbReference>
<sequence length="272" mass="31009">MPTTSKNTNSSRFTKHNNFHHRNAPNTNIFVNSLSPAGQVNKVLKDMENLNGGYHLRNWSASARKELDPNITIKVEVLDSNGDKVNVNVPKLAFLAASPAFRQHVDGHPEDHWIKFIRKDVTLESMRTISKWLRKICTDKEYTDLPIPNDLRRGLELRVAAHVLGMAQYTQQVVERYVNGLPCRSVQVNELVIVTELMRKDAVVDPILEALANYVAYLCRYHLISKQQEDQYVATLTGEKCAKLVEAINDKRIQAVAEHGWEAVYHRPLAEF</sequence>
<accession>A0AAD4IAA0</accession>
<feature type="compositionally biased region" description="Polar residues" evidence="1">
    <location>
        <begin position="1"/>
        <end position="12"/>
    </location>
</feature>
<name>A0AAD4IAA0_9PLEO</name>